<dbReference type="Pfam" id="PF00043">
    <property type="entry name" value="GST_C"/>
    <property type="match status" value="1"/>
</dbReference>
<dbReference type="CDD" id="cd03048">
    <property type="entry name" value="GST_N_Ure2p_like"/>
    <property type="match status" value="1"/>
</dbReference>
<dbReference type="InterPro" id="IPR004045">
    <property type="entry name" value="Glutathione_S-Trfase_N"/>
</dbReference>
<feature type="domain" description="GST C-terminal" evidence="3">
    <location>
        <begin position="102"/>
        <end position="235"/>
    </location>
</feature>
<dbReference type="STRING" id="1196081.A0A364L9M0"/>
<evidence type="ECO:0000313" key="4">
    <source>
        <dbReference type="EMBL" id="RAO72512.1"/>
    </source>
</evidence>
<evidence type="ECO:0008006" key="6">
    <source>
        <dbReference type="Google" id="ProtNLM"/>
    </source>
</evidence>
<dbReference type="SUPFAM" id="SSF52833">
    <property type="entry name" value="Thioredoxin-like"/>
    <property type="match status" value="1"/>
</dbReference>
<dbReference type="PANTHER" id="PTHR44051">
    <property type="entry name" value="GLUTATHIONE S-TRANSFERASE-RELATED"/>
    <property type="match status" value="1"/>
</dbReference>
<dbReference type="GeneID" id="63797738"/>
<dbReference type="PANTHER" id="PTHR44051:SF3">
    <property type="entry name" value="TRANSCRIPTIONAL REGULATOR URE2"/>
    <property type="match status" value="1"/>
</dbReference>
<keyword evidence="5" id="KW-1185">Reference proteome</keyword>
<dbReference type="PROSITE" id="PS50405">
    <property type="entry name" value="GST_CTER"/>
    <property type="match status" value="1"/>
</dbReference>
<evidence type="ECO:0000256" key="1">
    <source>
        <dbReference type="ARBA" id="ARBA00007409"/>
    </source>
</evidence>
<dbReference type="InterPro" id="IPR004046">
    <property type="entry name" value="GST_C"/>
</dbReference>
<dbReference type="Gene3D" id="3.40.30.10">
    <property type="entry name" value="Glutaredoxin"/>
    <property type="match status" value="1"/>
</dbReference>
<evidence type="ECO:0000259" key="2">
    <source>
        <dbReference type="PROSITE" id="PS50404"/>
    </source>
</evidence>
<feature type="domain" description="GST N-terminal" evidence="2">
    <location>
        <begin position="15"/>
        <end position="96"/>
    </location>
</feature>
<dbReference type="InterPro" id="IPR036249">
    <property type="entry name" value="Thioredoxin-like_sf"/>
</dbReference>
<dbReference type="OrthoDB" id="422574at2759"/>
<dbReference type="SUPFAM" id="SSF47616">
    <property type="entry name" value="GST C-terminal domain-like"/>
    <property type="match status" value="1"/>
</dbReference>
<dbReference type="InterPro" id="IPR010987">
    <property type="entry name" value="Glutathione-S-Trfase_C-like"/>
</dbReference>
<dbReference type="Pfam" id="PF13409">
    <property type="entry name" value="GST_N_2"/>
    <property type="match status" value="1"/>
</dbReference>
<dbReference type="PROSITE" id="PS50404">
    <property type="entry name" value="GST_NTER"/>
    <property type="match status" value="1"/>
</dbReference>
<dbReference type="SFLD" id="SFLDG00358">
    <property type="entry name" value="Main_(cytGST)"/>
    <property type="match status" value="1"/>
</dbReference>
<organism evidence="4 5">
    <name type="scientific">Talaromyces amestolkiae</name>
    <dbReference type="NCBI Taxonomy" id="1196081"/>
    <lineage>
        <taxon>Eukaryota</taxon>
        <taxon>Fungi</taxon>
        <taxon>Dikarya</taxon>
        <taxon>Ascomycota</taxon>
        <taxon>Pezizomycotina</taxon>
        <taxon>Eurotiomycetes</taxon>
        <taxon>Eurotiomycetidae</taxon>
        <taxon>Eurotiales</taxon>
        <taxon>Trichocomaceae</taxon>
        <taxon>Talaromyces</taxon>
        <taxon>Talaromyces sect. Talaromyces</taxon>
    </lineage>
</organism>
<evidence type="ECO:0000259" key="3">
    <source>
        <dbReference type="PROSITE" id="PS50405"/>
    </source>
</evidence>
<name>A0A364L9M0_TALAM</name>
<accession>A0A364L9M0</accession>
<comment type="caution">
    <text evidence="4">The sequence shown here is derived from an EMBL/GenBank/DDBJ whole genome shotgun (WGS) entry which is preliminary data.</text>
</comment>
<dbReference type="SFLD" id="SFLDS00019">
    <property type="entry name" value="Glutathione_Transferase_(cytos"/>
    <property type="match status" value="1"/>
</dbReference>
<comment type="similarity">
    <text evidence="1">Belongs to the GST superfamily.</text>
</comment>
<gene>
    <name evidence="4" type="ORF">BHQ10_008524</name>
</gene>
<dbReference type="Proteomes" id="UP000249363">
    <property type="component" value="Unassembled WGS sequence"/>
</dbReference>
<dbReference type="InterPro" id="IPR040079">
    <property type="entry name" value="Glutathione_S-Trfase"/>
</dbReference>
<evidence type="ECO:0000313" key="5">
    <source>
        <dbReference type="Proteomes" id="UP000249363"/>
    </source>
</evidence>
<dbReference type="RefSeq" id="XP_040737026.1">
    <property type="nucleotide sequence ID" value="XM_040881339.1"/>
</dbReference>
<proteinExistence type="inferred from homology"/>
<dbReference type="InterPro" id="IPR036282">
    <property type="entry name" value="Glutathione-S-Trfase_C_sf"/>
</dbReference>
<sequence>MPSTCTMKPIVLYTHPVFLKSTELGTNPWKCAIILEELNLPYENRFVEPEDVKKPPFTDLNPNGRVPCIEDPNTGMVLWESAAINEYLVQTYDPSGTLWCPQGPDHFNMKQWLYFQMSGQGPYYGQAGWFVFRHHEYLPSAISRYRKEIRRVIGVLDIALANKEYLVGNKCTIADLAFVTWDEAVADMCEGELFMKTLYEDCPNWTSWRKRLLARPAVQRALQAKAKALQEAGPSIIPKNWEHEKKEDNAAYDLKT</sequence>
<dbReference type="AlphaFoldDB" id="A0A364L9M0"/>
<dbReference type="EMBL" id="MIKG01000019">
    <property type="protein sequence ID" value="RAO72512.1"/>
    <property type="molecule type" value="Genomic_DNA"/>
</dbReference>
<protein>
    <recommendedName>
        <fullName evidence="6">Glutathione S-transferase</fullName>
    </recommendedName>
</protein>
<dbReference type="Gene3D" id="1.20.1050.10">
    <property type="match status" value="1"/>
</dbReference>
<reference evidence="4 5" key="1">
    <citation type="journal article" date="2017" name="Biotechnol. Biofuels">
        <title>Differential beta-glucosidase expression as a function of carbon source availability in Talaromyces amestolkiae: a genomic and proteomic approach.</title>
        <authorList>
            <person name="de Eugenio L.I."/>
            <person name="Mendez-Liter J.A."/>
            <person name="Nieto-Dominguez M."/>
            <person name="Alonso L."/>
            <person name="Gil-Munoz J."/>
            <person name="Barriuso J."/>
            <person name="Prieto A."/>
            <person name="Martinez M.J."/>
        </authorList>
    </citation>
    <scope>NUCLEOTIDE SEQUENCE [LARGE SCALE GENOMIC DNA]</scope>
    <source>
        <strain evidence="4 5">CIB</strain>
    </source>
</reference>